<feature type="region of interest" description="Disordered" evidence="1">
    <location>
        <begin position="59"/>
        <end position="142"/>
    </location>
</feature>
<evidence type="ECO:0000313" key="2">
    <source>
        <dbReference type="EMBL" id="PBK71585.1"/>
    </source>
</evidence>
<sequence length="142" mass="16051">MPDISPLASDIINKIPDLLHKLDRYLDQNRRLVVQCDNLEAEIALVAARLDTQRQIRQRMHSVKKPEVDFTREENPIQKNEEDIEQTQTNKENDALAMARTPKASADKKGKEWDIGASLRDGQPRTGTSGTSGEEAMPPSRF</sequence>
<dbReference type="EMBL" id="KZ293423">
    <property type="protein sequence ID" value="PBK71585.1"/>
    <property type="molecule type" value="Genomic_DNA"/>
</dbReference>
<feature type="compositionally biased region" description="Basic and acidic residues" evidence="1">
    <location>
        <begin position="64"/>
        <end position="81"/>
    </location>
</feature>
<organism evidence="2 3">
    <name type="scientific">Armillaria solidipes</name>
    <dbReference type="NCBI Taxonomy" id="1076256"/>
    <lineage>
        <taxon>Eukaryota</taxon>
        <taxon>Fungi</taxon>
        <taxon>Dikarya</taxon>
        <taxon>Basidiomycota</taxon>
        <taxon>Agaricomycotina</taxon>
        <taxon>Agaricomycetes</taxon>
        <taxon>Agaricomycetidae</taxon>
        <taxon>Agaricales</taxon>
        <taxon>Marasmiineae</taxon>
        <taxon>Physalacriaceae</taxon>
        <taxon>Armillaria</taxon>
    </lineage>
</organism>
<reference evidence="3" key="1">
    <citation type="journal article" date="2017" name="Nat. Ecol. Evol.">
        <title>Genome expansion and lineage-specific genetic innovations in the forest pathogenic fungi Armillaria.</title>
        <authorList>
            <person name="Sipos G."/>
            <person name="Prasanna A.N."/>
            <person name="Walter M.C."/>
            <person name="O'Connor E."/>
            <person name="Balint B."/>
            <person name="Krizsan K."/>
            <person name="Kiss B."/>
            <person name="Hess J."/>
            <person name="Varga T."/>
            <person name="Slot J."/>
            <person name="Riley R."/>
            <person name="Boka B."/>
            <person name="Rigling D."/>
            <person name="Barry K."/>
            <person name="Lee J."/>
            <person name="Mihaltcheva S."/>
            <person name="LaButti K."/>
            <person name="Lipzen A."/>
            <person name="Waldron R."/>
            <person name="Moloney N.M."/>
            <person name="Sperisen C."/>
            <person name="Kredics L."/>
            <person name="Vagvoelgyi C."/>
            <person name="Patrignani A."/>
            <person name="Fitzpatrick D."/>
            <person name="Nagy I."/>
            <person name="Doyle S."/>
            <person name="Anderson J.B."/>
            <person name="Grigoriev I.V."/>
            <person name="Gueldener U."/>
            <person name="Muensterkoetter M."/>
            <person name="Nagy L.G."/>
        </authorList>
    </citation>
    <scope>NUCLEOTIDE SEQUENCE [LARGE SCALE GENOMIC DNA]</scope>
    <source>
        <strain evidence="3">28-4</strain>
    </source>
</reference>
<dbReference type="AlphaFoldDB" id="A0A2H3BL32"/>
<keyword evidence="3" id="KW-1185">Reference proteome</keyword>
<evidence type="ECO:0000313" key="3">
    <source>
        <dbReference type="Proteomes" id="UP000218334"/>
    </source>
</evidence>
<proteinExistence type="predicted"/>
<name>A0A2H3BL32_9AGAR</name>
<evidence type="ECO:0000256" key="1">
    <source>
        <dbReference type="SAM" id="MobiDB-lite"/>
    </source>
</evidence>
<dbReference type="Proteomes" id="UP000218334">
    <property type="component" value="Unassembled WGS sequence"/>
</dbReference>
<gene>
    <name evidence="2" type="ORF">ARMSODRAFT_1016601</name>
</gene>
<feature type="compositionally biased region" description="Basic and acidic residues" evidence="1">
    <location>
        <begin position="105"/>
        <end position="114"/>
    </location>
</feature>
<accession>A0A2H3BL32</accession>
<protein>
    <submittedName>
        <fullName evidence="2">Uncharacterized protein</fullName>
    </submittedName>
</protein>